<protein>
    <submittedName>
        <fullName evidence="1">BnaC04g05110D protein</fullName>
    </submittedName>
</protein>
<reference evidence="1 2" key="1">
    <citation type="journal article" date="2014" name="Science">
        <title>Plant genetics. Early allopolyploid evolution in the post-Neolithic Brassica napus oilseed genome.</title>
        <authorList>
            <person name="Chalhoub B."/>
            <person name="Denoeud F."/>
            <person name="Liu S."/>
            <person name="Parkin I.A."/>
            <person name="Tang H."/>
            <person name="Wang X."/>
            <person name="Chiquet J."/>
            <person name="Belcram H."/>
            <person name="Tong C."/>
            <person name="Samans B."/>
            <person name="Correa M."/>
            <person name="Da Silva C."/>
            <person name="Just J."/>
            <person name="Falentin C."/>
            <person name="Koh C.S."/>
            <person name="Le Clainche I."/>
            <person name="Bernard M."/>
            <person name="Bento P."/>
            <person name="Noel B."/>
            <person name="Labadie K."/>
            <person name="Alberti A."/>
            <person name="Charles M."/>
            <person name="Arnaud D."/>
            <person name="Guo H."/>
            <person name="Daviaud C."/>
            <person name="Alamery S."/>
            <person name="Jabbari K."/>
            <person name="Zhao M."/>
            <person name="Edger P.P."/>
            <person name="Chelaifa H."/>
            <person name="Tack D."/>
            <person name="Lassalle G."/>
            <person name="Mestiri I."/>
            <person name="Schnel N."/>
            <person name="Le Paslier M.C."/>
            <person name="Fan G."/>
            <person name="Renault V."/>
            <person name="Bayer P.E."/>
            <person name="Golicz A.A."/>
            <person name="Manoli S."/>
            <person name="Lee T.H."/>
            <person name="Thi V.H."/>
            <person name="Chalabi S."/>
            <person name="Hu Q."/>
            <person name="Fan C."/>
            <person name="Tollenaere R."/>
            <person name="Lu Y."/>
            <person name="Battail C."/>
            <person name="Shen J."/>
            <person name="Sidebottom C.H."/>
            <person name="Wang X."/>
            <person name="Canaguier A."/>
            <person name="Chauveau A."/>
            <person name="Berard A."/>
            <person name="Deniot G."/>
            <person name="Guan M."/>
            <person name="Liu Z."/>
            <person name="Sun F."/>
            <person name="Lim Y.P."/>
            <person name="Lyons E."/>
            <person name="Town C.D."/>
            <person name="Bancroft I."/>
            <person name="Wang X."/>
            <person name="Meng J."/>
            <person name="Ma J."/>
            <person name="Pires J.C."/>
            <person name="King G.J."/>
            <person name="Brunel D."/>
            <person name="Delourme R."/>
            <person name="Renard M."/>
            <person name="Aury J.M."/>
            <person name="Adams K.L."/>
            <person name="Batley J."/>
            <person name="Snowdon R.J."/>
            <person name="Tost J."/>
            <person name="Edwards D."/>
            <person name="Zhou Y."/>
            <person name="Hua W."/>
            <person name="Sharpe A.G."/>
            <person name="Paterson A.H."/>
            <person name="Guan C."/>
            <person name="Wincker P."/>
        </authorList>
    </citation>
    <scope>NUCLEOTIDE SEQUENCE [LARGE SCALE GENOMIC DNA]</scope>
    <source>
        <strain evidence="2">cv. Darmor-bzh</strain>
    </source>
</reference>
<proteinExistence type="predicted"/>
<organism evidence="1 2">
    <name type="scientific">Brassica napus</name>
    <name type="common">Rape</name>
    <dbReference type="NCBI Taxonomy" id="3708"/>
    <lineage>
        <taxon>Eukaryota</taxon>
        <taxon>Viridiplantae</taxon>
        <taxon>Streptophyta</taxon>
        <taxon>Embryophyta</taxon>
        <taxon>Tracheophyta</taxon>
        <taxon>Spermatophyta</taxon>
        <taxon>Magnoliopsida</taxon>
        <taxon>eudicotyledons</taxon>
        <taxon>Gunneridae</taxon>
        <taxon>Pentapetalae</taxon>
        <taxon>rosids</taxon>
        <taxon>malvids</taxon>
        <taxon>Brassicales</taxon>
        <taxon>Brassicaceae</taxon>
        <taxon>Brassiceae</taxon>
        <taxon>Brassica</taxon>
    </lineage>
</organism>
<dbReference type="Gramene" id="CDY48252">
    <property type="protein sequence ID" value="CDY48252"/>
    <property type="gene ID" value="GSBRNA2T00089118001"/>
</dbReference>
<evidence type="ECO:0000313" key="1">
    <source>
        <dbReference type="EMBL" id="CDY48252.1"/>
    </source>
</evidence>
<keyword evidence="2" id="KW-1185">Reference proteome</keyword>
<dbReference type="STRING" id="3708.A0A078IDX5"/>
<dbReference type="EMBL" id="LK032762">
    <property type="protein sequence ID" value="CDY48252.1"/>
    <property type="molecule type" value="Genomic_DNA"/>
</dbReference>
<sequence>MRMDMEMKRTKMVLESQQRILEAFARTMSENLEEEKMKKARRVSSAE</sequence>
<dbReference type="AlphaFoldDB" id="A0A078IDX5"/>
<name>A0A078IDX5_BRANA</name>
<gene>
    <name evidence="1" type="primary">BnaC04g05110D</name>
    <name evidence="1" type="ORF">GSBRNA2T00089118001</name>
</gene>
<dbReference type="PaxDb" id="3708-A0A078IDX5"/>
<accession>A0A078IDX5</accession>
<dbReference type="Proteomes" id="UP000028999">
    <property type="component" value="Unassembled WGS sequence"/>
</dbReference>
<evidence type="ECO:0000313" key="2">
    <source>
        <dbReference type="Proteomes" id="UP000028999"/>
    </source>
</evidence>